<evidence type="ECO:0000313" key="4">
    <source>
        <dbReference type="Proteomes" id="UP000199092"/>
    </source>
</evidence>
<dbReference type="SUPFAM" id="SSF51735">
    <property type="entry name" value="NAD(P)-binding Rossmann-fold domains"/>
    <property type="match status" value="1"/>
</dbReference>
<organism evidence="3 4">
    <name type="scientific">Friedmanniella luteola</name>
    <dbReference type="NCBI Taxonomy" id="546871"/>
    <lineage>
        <taxon>Bacteria</taxon>
        <taxon>Bacillati</taxon>
        <taxon>Actinomycetota</taxon>
        <taxon>Actinomycetes</taxon>
        <taxon>Propionibacteriales</taxon>
        <taxon>Nocardioidaceae</taxon>
        <taxon>Friedmanniella</taxon>
    </lineage>
</organism>
<dbReference type="STRING" id="546871.SAMN04488543_0466"/>
<dbReference type="Pfam" id="PF02558">
    <property type="entry name" value="ApbA"/>
    <property type="match status" value="1"/>
</dbReference>
<evidence type="ECO:0000259" key="2">
    <source>
        <dbReference type="Pfam" id="PF08546"/>
    </source>
</evidence>
<gene>
    <name evidence="3" type="ORF">SAMN04488543_0466</name>
</gene>
<dbReference type="AlphaFoldDB" id="A0A1H1LWD1"/>
<dbReference type="SUPFAM" id="SSF48179">
    <property type="entry name" value="6-phosphogluconate dehydrogenase C-terminal domain-like"/>
    <property type="match status" value="1"/>
</dbReference>
<keyword evidence="4" id="KW-1185">Reference proteome</keyword>
<dbReference type="EMBL" id="LT629749">
    <property type="protein sequence ID" value="SDR78717.1"/>
    <property type="molecule type" value="Genomic_DNA"/>
</dbReference>
<evidence type="ECO:0000313" key="3">
    <source>
        <dbReference type="EMBL" id="SDR78717.1"/>
    </source>
</evidence>
<dbReference type="Pfam" id="PF08546">
    <property type="entry name" value="ApbA_C"/>
    <property type="match status" value="1"/>
</dbReference>
<dbReference type="RefSeq" id="WP_091409619.1">
    <property type="nucleotide sequence ID" value="NZ_LT629749.1"/>
</dbReference>
<evidence type="ECO:0000259" key="1">
    <source>
        <dbReference type="Pfam" id="PF02558"/>
    </source>
</evidence>
<name>A0A1H1LWD1_9ACTN</name>
<dbReference type="InterPro" id="IPR013328">
    <property type="entry name" value="6PGD_dom2"/>
</dbReference>
<dbReference type="InterPro" id="IPR013752">
    <property type="entry name" value="KPA_reductase"/>
</dbReference>
<protein>
    <submittedName>
        <fullName evidence="3">Ketopantoate reductase</fullName>
    </submittedName>
</protein>
<proteinExistence type="predicted"/>
<dbReference type="InterPro" id="IPR008927">
    <property type="entry name" value="6-PGluconate_DH-like_C_sf"/>
</dbReference>
<dbReference type="InterPro" id="IPR036291">
    <property type="entry name" value="NAD(P)-bd_dom_sf"/>
</dbReference>
<reference evidence="3 4" key="1">
    <citation type="submission" date="2016-10" db="EMBL/GenBank/DDBJ databases">
        <authorList>
            <person name="de Groot N.N."/>
        </authorList>
    </citation>
    <scope>NUCLEOTIDE SEQUENCE [LARGE SCALE GENOMIC DNA]</scope>
    <source>
        <strain evidence="3 4">DSM 21741</strain>
    </source>
</reference>
<dbReference type="OrthoDB" id="9796561at2"/>
<feature type="domain" description="Ketopantoate reductase C-terminal" evidence="2">
    <location>
        <begin position="219"/>
        <end position="317"/>
    </location>
</feature>
<feature type="domain" description="Ketopantoate reductase N-terminal" evidence="1">
    <location>
        <begin position="5"/>
        <end position="156"/>
    </location>
</feature>
<accession>A0A1H1LWD1</accession>
<sequence>MTRYVIVGAGAIGGAIGGRLAHAGLDAVLVARGEHLATLQSTGLRLRTPDEDVTVPVHAVGGPDEVELTPDDVLVVATKTQQAPDALTTWADAPVHADGRVVGTAGERLPVLMALNGVASETMALRYFARVYGVCVWMPAVHLTPGEVIIRGGPRSGMLHVGRVPAQTDERDAALLTQVQRDWTAANYDVPLPPDVMPWKYRKLISNLGNIFQALVHGNGDTGPLTARADAEARAVLAGAGIAVTSDAEEQAARSAGFTMHEVPGVPDDVGGSTWQSLTRGTGNVETDYLNGEIALIAHRTGQAAPVNARLAILARQAAATGLKPGAMSADELAGRLGLD</sequence>
<dbReference type="Gene3D" id="1.10.1040.10">
    <property type="entry name" value="N-(1-d-carboxylethyl)-l-norvaline Dehydrogenase, domain 2"/>
    <property type="match status" value="1"/>
</dbReference>
<dbReference type="InterPro" id="IPR013332">
    <property type="entry name" value="KPR_N"/>
</dbReference>
<dbReference type="Gene3D" id="3.40.50.720">
    <property type="entry name" value="NAD(P)-binding Rossmann-like Domain"/>
    <property type="match status" value="1"/>
</dbReference>
<dbReference type="Proteomes" id="UP000199092">
    <property type="component" value="Chromosome I"/>
</dbReference>